<sequence length="275" mass="30373">MNCCCFKIFFAAFLLLNSANFQENFSNNAKQLLDGKIHKELADEMLSDDIGIQQGNDVKLMKPGSINLTLTLNKLEFEVCKRDCIGESKVCYESLNGLSDTNAVGSCSGLSSCEFKVKNDEEDNTLLFGEITHVRKSLFFGCLTSTMKYPLVEVLKNLEFESCDPKVNPADKMIKLQVIHLSSCPIIVKNAKIHVPEVASTKPPPTPNPIDSSLTASFPWWGILIIVFAFVLAGIGIAYCLFKKRQASKHANIKPTVSNTNVATLESPSKRKKES</sequence>
<evidence type="ECO:0000313" key="3">
    <source>
        <dbReference type="Proteomes" id="UP000887577"/>
    </source>
</evidence>
<protein>
    <submittedName>
        <fullName evidence="4">Uncharacterized protein</fullName>
    </submittedName>
</protein>
<dbReference type="Proteomes" id="UP000887577">
    <property type="component" value="Unplaced"/>
</dbReference>
<evidence type="ECO:0000256" key="2">
    <source>
        <dbReference type="SAM" id="SignalP"/>
    </source>
</evidence>
<feature type="signal peptide" evidence="2">
    <location>
        <begin position="1"/>
        <end position="21"/>
    </location>
</feature>
<keyword evidence="1" id="KW-1133">Transmembrane helix</keyword>
<keyword evidence="1" id="KW-0812">Transmembrane</keyword>
<keyword evidence="3" id="KW-1185">Reference proteome</keyword>
<evidence type="ECO:0000256" key="1">
    <source>
        <dbReference type="SAM" id="Phobius"/>
    </source>
</evidence>
<dbReference type="AlphaFoldDB" id="A0A914YZJ9"/>
<accession>A0A914YZJ9</accession>
<reference evidence="4" key="1">
    <citation type="submission" date="2022-11" db="UniProtKB">
        <authorList>
            <consortium name="WormBaseParasite"/>
        </authorList>
    </citation>
    <scope>IDENTIFICATION</scope>
</reference>
<feature type="transmembrane region" description="Helical" evidence="1">
    <location>
        <begin position="218"/>
        <end position="242"/>
    </location>
</feature>
<feature type="chain" id="PRO_5038031393" evidence="2">
    <location>
        <begin position="22"/>
        <end position="275"/>
    </location>
</feature>
<proteinExistence type="predicted"/>
<keyword evidence="1" id="KW-0472">Membrane</keyword>
<organism evidence="3 4">
    <name type="scientific">Panagrolaimus superbus</name>
    <dbReference type="NCBI Taxonomy" id="310955"/>
    <lineage>
        <taxon>Eukaryota</taxon>
        <taxon>Metazoa</taxon>
        <taxon>Ecdysozoa</taxon>
        <taxon>Nematoda</taxon>
        <taxon>Chromadorea</taxon>
        <taxon>Rhabditida</taxon>
        <taxon>Tylenchina</taxon>
        <taxon>Panagrolaimomorpha</taxon>
        <taxon>Panagrolaimoidea</taxon>
        <taxon>Panagrolaimidae</taxon>
        <taxon>Panagrolaimus</taxon>
    </lineage>
</organism>
<name>A0A914YZJ9_9BILA</name>
<dbReference type="WBParaSite" id="PSU_v2.g3461.t1">
    <property type="protein sequence ID" value="PSU_v2.g3461.t1"/>
    <property type="gene ID" value="PSU_v2.g3461"/>
</dbReference>
<evidence type="ECO:0000313" key="4">
    <source>
        <dbReference type="WBParaSite" id="PSU_v2.g3461.t1"/>
    </source>
</evidence>
<keyword evidence="2" id="KW-0732">Signal</keyword>